<dbReference type="SUPFAM" id="SSF46785">
    <property type="entry name" value="Winged helix' DNA-binding domain"/>
    <property type="match status" value="1"/>
</dbReference>
<reference evidence="7" key="2">
    <citation type="submission" date="2020-09" db="EMBL/GenBank/DDBJ databases">
        <authorList>
            <person name="Sun Q."/>
            <person name="Ohkuma M."/>
        </authorList>
    </citation>
    <scope>NUCLEOTIDE SEQUENCE</scope>
    <source>
        <strain evidence="7">JCM 3302</strain>
    </source>
</reference>
<feature type="compositionally biased region" description="Basic and acidic residues" evidence="4">
    <location>
        <begin position="1"/>
        <end position="19"/>
    </location>
</feature>
<dbReference type="AlphaFoldDB" id="A0A919E612"/>
<dbReference type="InterPro" id="IPR014757">
    <property type="entry name" value="Tscrpt_reg_IclR_C"/>
</dbReference>
<feature type="domain" description="HTH iclR-type" evidence="5">
    <location>
        <begin position="37"/>
        <end position="99"/>
    </location>
</feature>
<dbReference type="Pfam" id="PF09339">
    <property type="entry name" value="HTH_IclR"/>
    <property type="match status" value="1"/>
</dbReference>
<protein>
    <recommendedName>
        <fullName evidence="9">IclR family transcriptional regulator</fullName>
    </recommendedName>
</protein>
<gene>
    <name evidence="7" type="ORF">GCM10014715_84610</name>
</gene>
<evidence type="ECO:0000256" key="1">
    <source>
        <dbReference type="ARBA" id="ARBA00023015"/>
    </source>
</evidence>
<dbReference type="Pfam" id="PF01614">
    <property type="entry name" value="IclR_C"/>
    <property type="match status" value="1"/>
</dbReference>
<evidence type="ECO:0000256" key="4">
    <source>
        <dbReference type="SAM" id="MobiDB-lite"/>
    </source>
</evidence>
<dbReference type="PROSITE" id="PS51077">
    <property type="entry name" value="HTH_ICLR"/>
    <property type="match status" value="1"/>
</dbReference>
<evidence type="ECO:0008006" key="9">
    <source>
        <dbReference type="Google" id="ProtNLM"/>
    </source>
</evidence>
<name>A0A919E612_9ACTN</name>
<dbReference type="PANTHER" id="PTHR30136:SF24">
    <property type="entry name" value="HTH-TYPE TRANSCRIPTIONAL REPRESSOR ALLR"/>
    <property type="match status" value="1"/>
</dbReference>
<evidence type="ECO:0000313" key="7">
    <source>
        <dbReference type="EMBL" id="GHF16473.1"/>
    </source>
</evidence>
<dbReference type="Gene3D" id="1.10.10.10">
    <property type="entry name" value="Winged helix-like DNA-binding domain superfamily/Winged helix DNA-binding domain"/>
    <property type="match status" value="1"/>
</dbReference>
<evidence type="ECO:0000313" key="8">
    <source>
        <dbReference type="Proteomes" id="UP000641386"/>
    </source>
</evidence>
<dbReference type="GO" id="GO:0003677">
    <property type="term" value="F:DNA binding"/>
    <property type="evidence" value="ECO:0007669"/>
    <property type="project" value="UniProtKB-KW"/>
</dbReference>
<dbReference type="SUPFAM" id="SSF55781">
    <property type="entry name" value="GAF domain-like"/>
    <property type="match status" value="1"/>
</dbReference>
<evidence type="ECO:0000256" key="2">
    <source>
        <dbReference type="ARBA" id="ARBA00023125"/>
    </source>
</evidence>
<sequence>MIVDAAAERDADGRRTDPQRRRHGTTEAYTVTTPSGDDMLGRGLRLLTVLAEHPAGLGVSAAARAAQLPVSSAHRILGRLVEERFATYDEDARRYALGWRVLELSRGFQRSPAGYSAAAAPMRRLAARTGLPVIAGLLHGADVLLVLSVQGTQHLQLRSAEGTRNPWHATSLGKALAAALPEEEREQLLSGPLPAVTPRTITDPGRLRAELALVRQRGWSEVDEENEIGVRSIAAALPRAPESTPPLAVSLAATVILTEADQLRAHAPALRQCVEDIAAHMAP</sequence>
<dbReference type="GO" id="GO:0045892">
    <property type="term" value="P:negative regulation of DNA-templated transcription"/>
    <property type="evidence" value="ECO:0007669"/>
    <property type="project" value="TreeGrafter"/>
</dbReference>
<evidence type="ECO:0000256" key="3">
    <source>
        <dbReference type="ARBA" id="ARBA00023163"/>
    </source>
</evidence>
<keyword evidence="3" id="KW-0804">Transcription</keyword>
<feature type="region of interest" description="Disordered" evidence="4">
    <location>
        <begin position="1"/>
        <end position="26"/>
    </location>
</feature>
<dbReference type="Gene3D" id="3.30.450.40">
    <property type="match status" value="1"/>
</dbReference>
<dbReference type="Proteomes" id="UP000641386">
    <property type="component" value="Unassembled WGS sequence"/>
</dbReference>
<dbReference type="InterPro" id="IPR005471">
    <property type="entry name" value="Tscrpt_reg_IclR_N"/>
</dbReference>
<evidence type="ECO:0000259" key="5">
    <source>
        <dbReference type="PROSITE" id="PS51077"/>
    </source>
</evidence>
<keyword evidence="8" id="KW-1185">Reference proteome</keyword>
<dbReference type="SMART" id="SM00346">
    <property type="entry name" value="HTH_ICLR"/>
    <property type="match status" value="1"/>
</dbReference>
<dbReference type="GO" id="GO:0003700">
    <property type="term" value="F:DNA-binding transcription factor activity"/>
    <property type="evidence" value="ECO:0007669"/>
    <property type="project" value="TreeGrafter"/>
</dbReference>
<reference evidence="7" key="1">
    <citation type="journal article" date="2014" name="Int. J. Syst. Evol. Microbiol.">
        <title>Complete genome sequence of Corynebacterium casei LMG S-19264T (=DSM 44701T), isolated from a smear-ripened cheese.</title>
        <authorList>
            <consortium name="US DOE Joint Genome Institute (JGI-PGF)"/>
            <person name="Walter F."/>
            <person name="Albersmeier A."/>
            <person name="Kalinowski J."/>
            <person name="Ruckert C."/>
        </authorList>
    </citation>
    <scope>NUCLEOTIDE SEQUENCE</scope>
    <source>
        <strain evidence="7">JCM 3302</strain>
    </source>
</reference>
<accession>A0A919E612</accession>
<dbReference type="InterPro" id="IPR036388">
    <property type="entry name" value="WH-like_DNA-bd_sf"/>
</dbReference>
<organism evidence="7 8">
    <name type="scientific">Streptomyces spiralis</name>
    <dbReference type="NCBI Taxonomy" id="66376"/>
    <lineage>
        <taxon>Bacteria</taxon>
        <taxon>Bacillati</taxon>
        <taxon>Actinomycetota</taxon>
        <taxon>Actinomycetes</taxon>
        <taxon>Kitasatosporales</taxon>
        <taxon>Streptomycetaceae</taxon>
        <taxon>Streptomyces</taxon>
    </lineage>
</organism>
<comment type="caution">
    <text evidence="7">The sequence shown here is derived from an EMBL/GenBank/DDBJ whole genome shotgun (WGS) entry which is preliminary data.</text>
</comment>
<proteinExistence type="predicted"/>
<dbReference type="PROSITE" id="PS51078">
    <property type="entry name" value="ICLR_ED"/>
    <property type="match status" value="1"/>
</dbReference>
<dbReference type="RefSeq" id="WP_229904119.1">
    <property type="nucleotide sequence ID" value="NZ_BNBC01000074.1"/>
</dbReference>
<dbReference type="EMBL" id="BNBC01000074">
    <property type="protein sequence ID" value="GHF16473.1"/>
    <property type="molecule type" value="Genomic_DNA"/>
</dbReference>
<dbReference type="InterPro" id="IPR036390">
    <property type="entry name" value="WH_DNA-bd_sf"/>
</dbReference>
<keyword evidence="1" id="KW-0805">Transcription regulation</keyword>
<evidence type="ECO:0000259" key="6">
    <source>
        <dbReference type="PROSITE" id="PS51078"/>
    </source>
</evidence>
<keyword evidence="2" id="KW-0238">DNA-binding</keyword>
<dbReference type="InterPro" id="IPR029016">
    <property type="entry name" value="GAF-like_dom_sf"/>
</dbReference>
<feature type="domain" description="IclR-ED" evidence="6">
    <location>
        <begin position="100"/>
        <end position="283"/>
    </location>
</feature>
<dbReference type="PANTHER" id="PTHR30136">
    <property type="entry name" value="HELIX-TURN-HELIX TRANSCRIPTIONAL REGULATOR, ICLR FAMILY"/>
    <property type="match status" value="1"/>
</dbReference>
<dbReference type="InterPro" id="IPR050707">
    <property type="entry name" value="HTH_MetabolicPath_Reg"/>
</dbReference>